<dbReference type="EMBL" id="MTYJ01000053">
    <property type="protein sequence ID" value="OQV18117.1"/>
    <property type="molecule type" value="Genomic_DNA"/>
</dbReference>
<comment type="caution">
    <text evidence="3">The sequence shown here is derived from an EMBL/GenBank/DDBJ whole genome shotgun (WGS) entry which is preliminary data.</text>
</comment>
<feature type="compositionally biased region" description="Low complexity" evidence="1">
    <location>
        <begin position="171"/>
        <end position="213"/>
    </location>
</feature>
<gene>
    <name evidence="3" type="ORF">BV898_07887</name>
</gene>
<name>A0A1W0WSG4_HYPEX</name>
<protein>
    <submittedName>
        <fullName evidence="3">Bromo adjacent-like proteiny domain-containing 1 protein</fullName>
    </submittedName>
</protein>
<feature type="region of interest" description="Disordered" evidence="1">
    <location>
        <begin position="1"/>
        <end position="319"/>
    </location>
</feature>
<feature type="region of interest" description="Disordered" evidence="1">
    <location>
        <begin position="438"/>
        <end position="487"/>
    </location>
</feature>
<dbReference type="Proteomes" id="UP000192578">
    <property type="component" value="Unassembled WGS sequence"/>
</dbReference>
<dbReference type="OrthoDB" id="1922186at2759"/>
<dbReference type="SMART" id="SM00439">
    <property type="entry name" value="BAH"/>
    <property type="match status" value="1"/>
</dbReference>
<sequence length="792" mass="83898">MSKTSSGGRSRSSTAAATTLANGKGPATKTASNASNAVQIQQQQRPQAQQQQRPQAPSSPARGKRASSTRSTNSDPTNSSKAQQQPKQPKSPRRDLIEQTIEAVIAQRQHSLVVPPPAKKTPKKKPVVVPATADPNSRKRPSSRYTRRPNINSSRDTKKKGKKQSQRNSERPSTSPTERPSSSSLTERPSSSSLTERPSSSSLTERPSSSLTERPLSSLTEDLNPDLVGMRQKREPRKRKSVGPPELPAVALQPTSLPPPATTAAATDSSTLTEVVAGAPELRSLLTSSGSNGASPHSSTGVNGMSRSKTVDSSAPPSISTVITKMASSAVTVGRVNGKRSSSSTVPSSSSATAPVKVSNGATVTTTKKTAGKSLPKLLPKPLPIAMMMNGVSVEGSVSLVHNGTGSSGTGKAATVVVGPPTAAAPSAPVSILSLSTASRSSSGKRGSLVGAPTTVSTAGTLTDGPSRPSTTGTLTGGPSRPSTGSDKLAGLLAAKKRKWTEEPFPVGLVASSSSPEGSLSGLPKQQQPSKQGATKQGKSVAGGATAQRKINNPGHGAAAGSSSGSSSGSADAAGGGPPAVKKRKLEALMHRRGEKTVWAWRGKSFRKTVYSKVEKRNMERTCYHAIRHEEGEVIKVGDCVLLRAPKGQEPHVGKVAAFWADERGDMMMTIFWFWRPEEVEESIRPPHGAMEVFVSSLRDENFVSCIDEKCFVLTAHQYARFMTISKYDDVLYRRPRRPFVPQINSPINDLLPEAEIDPAIVYFADKGFDGKSNRFWDYYFRGSKLRKCYLD</sequence>
<dbReference type="GO" id="GO:0000976">
    <property type="term" value="F:transcription cis-regulatory region binding"/>
    <property type="evidence" value="ECO:0007669"/>
    <property type="project" value="TreeGrafter"/>
</dbReference>
<evidence type="ECO:0000313" key="3">
    <source>
        <dbReference type="EMBL" id="OQV18117.1"/>
    </source>
</evidence>
<dbReference type="InterPro" id="IPR001025">
    <property type="entry name" value="BAH_dom"/>
</dbReference>
<dbReference type="GO" id="GO:0045892">
    <property type="term" value="P:negative regulation of DNA-templated transcription"/>
    <property type="evidence" value="ECO:0007669"/>
    <property type="project" value="TreeGrafter"/>
</dbReference>
<feature type="compositionally biased region" description="Polar residues" evidence="1">
    <location>
        <begin position="300"/>
        <end position="319"/>
    </location>
</feature>
<dbReference type="InterPro" id="IPR043151">
    <property type="entry name" value="BAH_sf"/>
</dbReference>
<feature type="compositionally biased region" description="Low complexity" evidence="1">
    <location>
        <begin position="1"/>
        <end position="19"/>
    </location>
</feature>
<feature type="compositionally biased region" description="Polar residues" evidence="1">
    <location>
        <begin position="68"/>
        <end position="78"/>
    </location>
</feature>
<proteinExistence type="predicted"/>
<dbReference type="PANTHER" id="PTHR46576">
    <property type="entry name" value="BROMO ADJACENT HOMOLOGY DOMAIN-CONTAINING 1 PROTEIN"/>
    <property type="match status" value="1"/>
</dbReference>
<feature type="compositionally biased region" description="Low complexity" evidence="1">
    <location>
        <begin position="512"/>
        <end position="524"/>
    </location>
</feature>
<evidence type="ECO:0000259" key="2">
    <source>
        <dbReference type="PROSITE" id="PS51038"/>
    </source>
</evidence>
<dbReference type="GO" id="GO:0003682">
    <property type="term" value="F:chromatin binding"/>
    <property type="evidence" value="ECO:0007669"/>
    <property type="project" value="InterPro"/>
</dbReference>
<feature type="compositionally biased region" description="Low complexity" evidence="1">
    <location>
        <begin position="438"/>
        <end position="451"/>
    </location>
</feature>
<feature type="compositionally biased region" description="Low complexity" evidence="1">
    <location>
        <begin position="79"/>
        <end position="88"/>
    </location>
</feature>
<reference evidence="4" key="1">
    <citation type="submission" date="2017-01" db="EMBL/GenBank/DDBJ databases">
        <title>Comparative genomics of anhydrobiosis in the tardigrade Hypsibius dujardini.</title>
        <authorList>
            <person name="Yoshida Y."/>
            <person name="Koutsovoulos G."/>
            <person name="Laetsch D."/>
            <person name="Stevens L."/>
            <person name="Kumar S."/>
            <person name="Horikawa D."/>
            <person name="Ishino K."/>
            <person name="Komine S."/>
            <person name="Tomita M."/>
            <person name="Blaxter M."/>
            <person name="Arakawa K."/>
        </authorList>
    </citation>
    <scope>NUCLEOTIDE SEQUENCE [LARGE SCALE GENOMIC DNA]</scope>
    <source>
        <strain evidence="4">Z151</strain>
    </source>
</reference>
<dbReference type="InterPro" id="IPR053032">
    <property type="entry name" value="BAH_domain-containing"/>
</dbReference>
<organism evidence="3 4">
    <name type="scientific">Hypsibius exemplaris</name>
    <name type="common">Freshwater tardigrade</name>
    <dbReference type="NCBI Taxonomy" id="2072580"/>
    <lineage>
        <taxon>Eukaryota</taxon>
        <taxon>Metazoa</taxon>
        <taxon>Ecdysozoa</taxon>
        <taxon>Tardigrada</taxon>
        <taxon>Eutardigrada</taxon>
        <taxon>Parachela</taxon>
        <taxon>Hypsibioidea</taxon>
        <taxon>Hypsibiidae</taxon>
        <taxon>Hypsibius</taxon>
    </lineage>
</organism>
<dbReference type="Pfam" id="PF01426">
    <property type="entry name" value="BAH"/>
    <property type="match status" value="1"/>
</dbReference>
<dbReference type="GO" id="GO:0005677">
    <property type="term" value="C:chromatin silencing complex"/>
    <property type="evidence" value="ECO:0007669"/>
    <property type="project" value="TreeGrafter"/>
</dbReference>
<feature type="compositionally biased region" description="Low complexity" evidence="1">
    <location>
        <begin position="288"/>
        <end position="299"/>
    </location>
</feature>
<dbReference type="AlphaFoldDB" id="A0A1W0WSG4"/>
<dbReference type="PROSITE" id="PS51038">
    <property type="entry name" value="BAH"/>
    <property type="match status" value="1"/>
</dbReference>
<feature type="domain" description="BAH" evidence="2">
    <location>
        <begin position="633"/>
        <end position="749"/>
    </location>
</feature>
<feature type="compositionally biased region" description="Basic residues" evidence="1">
    <location>
        <begin position="138"/>
        <end position="147"/>
    </location>
</feature>
<dbReference type="GO" id="GO:0031507">
    <property type="term" value="P:heterochromatin formation"/>
    <property type="evidence" value="ECO:0007669"/>
    <property type="project" value="TreeGrafter"/>
</dbReference>
<feature type="region of interest" description="Disordered" evidence="1">
    <location>
        <begin position="332"/>
        <end position="376"/>
    </location>
</feature>
<accession>A0A1W0WSG4</accession>
<feature type="compositionally biased region" description="Low complexity" evidence="1">
    <location>
        <begin position="41"/>
        <end position="61"/>
    </location>
</feature>
<evidence type="ECO:0000256" key="1">
    <source>
        <dbReference type="SAM" id="MobiDB-lite"/>
    </source>
</evidence>
<evidence type="ECO:0000313" key="4">
    <source>
        <dbReference type="Proteomes" id="UP000192578"/>
    </source>
</evidence>
<feature type="compositionally biased region" description="Low complexity" evidence="1">
    <location>
        <begin position="262"/>
        <end position="273"/>
    </location>
</feature>
<feature type="compositionally biased region" description="Low complexity" evidence="1">
    <location>
        <begin position="465"/>
        <end position="487"/>
    </location>
</feature>
<keyword evidence="4" id="KW-1185">Reference proteome</keyword>
<dbReference type="Gene3D" id="2.30.30.490">
    <property type="match status" value="1"/>
</dbReference>
<feature type="region of interest" description="Disordered" evidence="1">
    <location>
        <begin position="508"/>
        <end position="580"/>
    </location>
</feature>
<feature type="compositionally biased region" description="Polar residues" evidence="1">
    <location>
        <begin position="29"/>
        <end position="40"/>
    </location>
</feature>
<feature type="compositionally biased region" description="Low complexity" evidence="1">
    <location>
        <begin position="341"/>
        <end position="376"/>
    </location>
</feature>
<feature type="compositionally biased region" description="Polar residues" evidence="1">
    <location>
        <begin position="525"/>
        <end position="538"/>
    </location>
</feature>
<dbReference type="PANTHER" id="PTHR46576:SF1">
    <property type="entry name" value="BROMO ADJACENT HOMOLOGY DOMAIN-CONTAINING 1 PROTEIN"/>
    <property type="match status" value="1"/>
</dbReference>
<feature type="compositionally biased region" description="Low complexity" evidence="1">
    <location>
        <begin position="557"/>
        <end position="573"/>
    </location>
</feature>